<accession>A0ABD1RLI9</accession>
<sequence>MALLMVLIIPMPSKQIRENLYLKRVVDAAKWSRVAEKWWWTRLSGPGGSQLRYALSQASKEGAPYQVIECIVRPRRNLVSKLETKINFTKPKKNHAPVSTPKVVQTKITLKAKSPPPIKGVVINEPSPNSVRLTTDEVAGKGEEKVAEPPPKVKPTSEQAHFSSKAAQLGSHLGEKRSSTDSMSSRVKKLRTGVSSSLSLSELF</sequence>
<comment type="caution">
    <text evidence="2">The sequence shown here is derived from an EMBL/GenBank/DDBJ whole genome shotgun (WGS) entry which is preliminary data.</text>
</comment>
<proteinExistence type="predicted"/>
<organism evidence="2 3">
    <name type="scientific">Forsythia ovata</name>
    <dbReference type="NCBI Taxonomy" id="205694"/>
    <lineage>
        <taxon>Eukaryota</taxon>
        <taxon>Viridiplantae</taxon>
        <taxon>Streptophyta</taxon>
        <taxon>Embryophyta</taxon>
        <taxon>Tracheophyta</taxon>
        <taxon>Spermatophyta</taxon>
        <taxon>Magnoliopsida</taxon>
        <taxon>eudicotyledons</taxon>
        <taxon>Gunneridae</taxon>
        <taxon>Pentapetalae</taxon>
        <taxon>asterids</taxon>
        <taxon>lamiids</taxon>
        <taxon>Lamiales</taxon>
        <taxon>Oleaceae</taxon>
        <taxon>Forsythieae</taxon>
        <taxon>Forsythia</taxon>
    </lineage>
</organism>
<feature type="compositionally biased region" description="Polar residues" evidence="1">
    <location>
        <begin position="193"/>
        <end position="204"/>
    </location>
</feature>
<dbReference type="Proteomes" id="UP001604277">
    <property type="component" value="Unassembled WGS sequence"/>
</dbReference>
<keyword evidence="3" id="KW-1185">Reference proteome</keyword>
<dbReference type="EMBL" id="JBFOLJ010000012">
    <property type="protein sequence ID" value="KAL2489270.1"/>
    <property type="molecule type" value="Genomic_DNA"/>
</dbReference>
<protein>
    <submittedName>
        <fullName evidence="2">Uncharacterized protein</fullName>
    </submittedName>
</protein>
<evidence type="ECO:0000256" key="1">
    <source>
        <dbReference type="SAM" id="MobiDB-lite"/>
    </source>
</evidence>
<evidence type="ECO:0000313" key="3">
    <source>
        <dbReference type="Proteomes" id="UP001604277"/>
    </source>
</evidence>
<feature type="region of interest" description="Disordered" evidence="1">
    <location>
        <begin position="139"/>
        <end position="204"/>
    </location>
</feature>
<feature type="compositionally biased region" description="Polar residues" evidence="1">
    <location>
        <begin position="156"/>
        <end position="166"/>
    </location>
</feature>
<name>A0ABD1RLI9_9LAMI</name>
<evidence type="ECO:0000313" key="2">
    <source>
        <dbReference type="EMBL" id="KAL2489270.1"/>
    </source>
</evidence>
<reference evidence="3" key="1">
    <citation type="submission" date="2024-07" db="EMBL/GenBank/DDBJ databases">
        <title>Two chromosome-level genome assemblies of Korean endemic species Abeliophyllum distichum and Forsythia ovata (Oleaceae).</title>
        <authorList>
            <person name="Jang H."/>
        </authorList>
    </citation>
    <scope>NUCLEOTIDE SEQUENCE [LARGE SCALE GENOMIC DNA]</scope>
</reference>
<dbReference type="AlphaFoldDB" id="A0ABD1RLI9"/>
<gene>
    <name evidence="2" type="ORF">Fot_42562</name>
</gene>